<dbReference type="EMBL" id="JAUHJR010000308">
    <property type="protein sequence ID" value="MDN4163816.1"/>
    <property type="molecule type" value="Genomic_DNA"/>
</dbReference>
<comment type="caution">
    <text evidence="1">The sequence shown here is derived from an EMBL/GenBank/DDBJ whole genome shotgun (WGS) entry which is preliminary data.</text>
</comment>
<keyword evidence="1" id="KW-0067">ATP-binding</keyword>
<dbReference type="GO" id="GO:0005524">
    <property type="term" value="F:ATP binding"/>
    <property type="evidence" value="ECO:0007669"/>
    <property type="project" value="UniProtKB-KW"/>
</dbReference>
<evidence type="ECO:0000313" key="1">
    <source>
        <dbReference type="EMBL" id="MDN4163816.1"/>
    </source>
</evidence>
<proteinExistence type="predicted"/>
<name>A0ABT8F048_9ACTN</name>
<protein>
    <submittedName>
        <fullName evidence="1">ABC transporter ATP-binding protein</fullName>
    </submittedName>
</protein>
<reference evidence="1" key="1">
    <citation type="submission" date="2023-06" db="EMBL/GenBank/DDBJ databases">
        <title>Draft genome sequence of Nocardioides sp. SOB72.</title>
        <authorList>
            <person name="Zhang G."/>
        </authorList>
    </citation>
    <scope>NUCLEOTIDE SEQUENCE</scope>
    <source>
        <strain evidence="1">SOB72</strain>
    </source>
</reference>
<evidence type="ECO:0000313" key="2">
    <source>
        <dbReference type="Proteomes" id="UP001168537"/>
    </source>
</evidence>
<accession>A0ABT8F048</accession>
<organism evidence="1 2">
    <name type="scientific">Nocardioides abyssi</name>
    <dbReference type="NCBI Taxonomy" id="3058370"/>
    <lineage>
        <taxon>Bacteria</taxon>
        <taxon>Bacillati</taxon>
        <taxon>Actinomycetota</taxon>
        <taxon>Actinomycetes</taxon>
        <taxon>Propionibacteriales</taxon>
        <taxon>Nocardioidaceae</taxon>
        <taxon>Nocardioides</taxon>
    </lineage>
</organism>
<keyword evidence="2" id="KW-1185">Reference proteome</keyword>
<dbReference type="Proteomes" id="UP001168537">
    <property type="component" value="Unassembled WGS sequence"/>
</dbReference>
<keyword evidence="1" id="KW-0547">Nucleotide-binding</keyword>
<feature type="non-terminal residue" evidence="1">
    <location>
        <position position="71"/>
    </location>
</feature>
<sequence length="71" mass="7169">GSGEPGADDAYAVAFDHWMASGAADLDDRRGPVRADLAPEGGPAARMTSLSGGQAARVALAALLLSRFDVV</sequence>
<gene>
    <name evidence="1" type="ORF">QWY29_20835</name>
</gene>
<feature type="non-terminal residue" evidence="1">
    <location>
        <position position="1"/>
    </location>
</feature>